<feature type="transmembrane region" description="Helical" evidence="1">
    <location>
        <begin position="45"/>
        <end position="69"/>
    </location>
</feature>
<dbReference type="RefSeq" id="WP_143918586.1">
    <property type="nucleotide sequence ID" value="NZ_CANMIK010000085.1"/>
</dbReference>
<name>A0A554VC89_9FLAO</name>
<accession>A0A554VC89</accession>
<dbReference type="Proteomes" id="UP000318833">
    <property type="component" value="Unassembled WGS sequence"/>
</dbReference>
<feature type="transmembrane region" description="Helical" evidence="1">
    <location>
        <begin position="81"/>
        <end position="100"/>
    </location>
</feature>
<evidence type="ECO:0000313" key="2">
    <source>
        <dbReference type="EMBL" id="TSE04317.1"/>
    </source>
</evidence>
<evidence type="ECO:0000313" key="3">
    <source>
        <dbReference type="Proteomes" id="UP000318833"/>
    </source>
</evidence>
<dbReference type="AlphaFoldDB" id="A0A554VC89"/>
<reference evidence="2 3" key="1">
    <citation type="submission" date="2019-07" db="EMBL/GenBank/DDBJ databases">
        <title>The draft genome sequence of Aquimarina algiphila M91.</title>
        <authorList>
            <person name="Meng X."/>
        </authorList>
    </citation>
    <scope>NUCLEOTIDE SEQUENCE [LARGE SCALE GENOMIC DNA]</scope>
    <source>
        <strain evidence="2 3">M91</strain>
    </source>
</reference>
<keyword evidence="1" id="KW-1133">Transmembrane helix</keyword>
<evidence type="ECO:0000256" key="1">
    <source>
        <dbReference type="SAM" id="Phobius"/>
    </source>
</evidence>
<feature type="transmembrane region" description="Helical" evidence="1">
    <location>
        <begin position="12"/>
        <end position="33"/>
    </location>
</feature>
<keyword evidence="1" id="KW-0812">Transmembrane</keyword>
<proteinExistence type="predicted"/>
<dbReference type="EMBL" id="VLNR01000083">
    <property type="protein sequence ID" value="TSE04317.1"/>
    <property type="molecule type" value="Genomic_DNA"/>
</dbReference>
<keyword evidence="3" id="KW-1185">Reference proteome</keyword>
<gene>
    <name evidence="2" type="ORF">FOF46_26650</name>
</gene>
<comment type="caution">
    <text evidence="2">The sequence shown here is derived from an EMBL/GenBank/DDBJ whole genome shotgun (WGS) entry which is preliminary data.</text>
</comment>
<sequence>MKNFYFIIKSMGVGLLVYSIAGLILACVLVNVFSSDHPHSMEHLLYLFIPGIGSIVGLSLGLILSILNLKTYTITRVLKQLIISVPIGVIVFFIVVEFFLS</sequence>
<organism evidence="2 3">
    <name type="scientific">Aquimarina algiphila</name>
    <dbReference type="NCBI Taxonomy" id="2047982"/>
    <lineage>
        <taxon>Bacteria</taxon>
        <taxon>Pseudomonadati</taxon>
        <taxon>Bacteroidota</taxon>
        <taxon>Flavobacteriia</taxon>
        <taxon>Flavobacteriales</taxon>
        <taxon>Flavobacteriaceae</taxon>
        <taxon>Aquimarina</taxon>
    </lineage>
</organism>
<keyword evidence="1" id="KW-0472">Membrane</keyword>
<dbReference type="PROSITE" id="PS51257">
    <property type="entry name" value="PROKAR_LIPOPROTEIN"/>
    <property type="match status" value="1"/>
</dbReference>
<dbReference type="OrthoDB" id="10010189at2"/>
<protein>
    <submittedName>
        <fullName evidence="2">Uncharacterized protein</fullName>
    </submittedName>
</protein>